<evidence type="ECO:0000313" key="2">
    <source>
        <dbReference type="EMBL" id="MCY1009604.1"/>
    </source>
</evidence>
<feature type="transmembrane region" description="Helical" evidence="1">
    <location>
        <begin position="357"/>
        <end position="375"/>
    </location>
</feature>
<reference evidence="2" key="1">
    <citation type="submission" date="2022-11" db="EMBL/GenBank/DDBJ databases">
        <title>Minimal conservation of predation-associated metabolite biosynthetic gene clusters underscores biosynthetic potential of Myxococcota including descriptions for ten novel species: Archangium lansinium sp. nov., Myxococcus landrumus sp. nov., Nannocystis bai.</title>
        <authorList>
            <person name="Ahearne A."/>
            <person name="Stevens C."/>
            <person name="Phillips K."/>
        </authorList>
    </citation>
    <scope>NUCLEOTIDE SEQUENCE</scope>
    <source>
        <strain evidence="2">Na p29</strain>
    </source>
</reference>
<comment type="caution">
    <text evidence="2">The sequence shown here is derived from an EMBL/GenBank/DDBJ whole genome shotgun (WGS) entry which is preliminary data.</text>
</comment>
<dbReference type="Pfam" id="PF01663">
    <property type="entry name" value="Phosphodiest"/>
    <property type="match status" value="1"/>
</dbReference>
<feature type="transmembrane region" description="Helical" evidence="1">
    <location>
        <begin position="426"/>
        <end position="447"/>
    </location>
</feature>
<feature type="transmembrane region" description="Helical" evidence="1">
    <location>
        <begin position="454"/>
        <end position="471"/>
    </location>
</feature>
<evidence type="ECO:0000256" key="1">
    <source>
        <dbReference type="SAM" id="Phobius"/>
    </source>
</evidence>
<gene>
    <name evidence="2" type="ORF">OV079_29365</name>
</gene>
<dbReference type="EMBL" id="JAPNKE010000002">
    <property type="protein sequence ID" value="MCY1009604.1"/>
    <property type="molecule type" value="Genomic_DNA"/>
</dbReference>
<protein>
    <submittedName>
        <fullName evidence="2">Alkaline phosphatase family protein</fullName>
    </submittedName>
</protein>
<sequence length="529" mass="57200">MTVRQCLVLLLACCALGLGVPLLLGVTYSARLSSHDTGFFAVHVDDAIAADAQPRRPRRSVLVVIDGLGHEAAKTMGAIALLREHGQCRKTAVGVPSMSRPVYATISTGLEQDRTGARGNDDEAPLFAQSIWQRARAAGMSVAVVSELTWWEELFPGAFTHYDVLPLDADYFTALPPADLQLVHPLYVDEVGHEFGAASPEYAEAVARADRELGDLLRGLDFAQDLVVLTADHGHSARGGHGGAQEPIANVMTCHAGLGVRRDPDYGHLRITTVAPSLALLLGLPFPAHMRAGDDDLDALFAIADPAAFSPAYLEDRRAAVERFRRANEDAVRAWLPDSAGNWDAFYELYRQRHRSGARVLVAALALVFLLQLWLHRRREQQGEARSAALFGLGFVAVFGAVTYALQVGLRGSFDLSSVAGRADLIGFTLTMGFGWTTLAVVVHWLVRRDRCALMLDLSAILAAGAVLSAAHPLVLGWRLGFPVPSPTVYFFPYFAALMFPAVTGVAVVVAALVGLRPLRRRSDMIART</sequence>
<dbReference type="SUPFAM" id="SSF53649">
    <property type="entry name" value="Alkaline phosphatase-like"/>
    <property type="match status" value="1"/>
</dbReference>
<feature type="transmembrane region" description="Helical" evidence="1">
    <location>
        <begin position="491"/>
        <end position="516"/>
    </location>
</feature>
<keyword evidence="1" id="KW-1133">Transmembrane helix</keyword>
<dbReference type="InterPro" id="IPR017850">
    <property type="entry name" value="Alkaline_phosphatase_core_sf"/>
</dbReference>
<keyword evidence="1" id="KW-0472">Membrane</keyword>
<keyword evidence="3" id="KW-1185">Reference proteome</keyword>
<dbReference type="Gene3D" id="3.40.720.10">
    <property type="entry name" value="Alkaline Phosphatase, subunit A"/>
    <property type="match status" value="2"/>
</dbReference>
<dbReference type="Proteomes" id="UP001150924">
    <property type="component" value="Unassembled WGS sequence"/>
</dbReference>
<keyword evidence="1" id="KW-0812">Transmembrane</keyword>
<proteinExistence type="predicted"/>
<evidence type="ECO:0000313" key="3">
    <source>
        <dbReference type="Proteomes" id="UP001150924"/>
    </source>
</evidence>
<name>A0A9X3ESP6_9BACT</name>
<organism evidence="2 3">
    <name type="scientific">Nannocystis pusilla</name>
    <dbReference type="NCBI Taxonomy" id="889268"/>
    <lineage>
        <taxon>Bacteria</taxon>
        <taxon>Pseudomonadati</taxon>
        <taxon>Myxococcota</taxon>
        <taxon>Polyangia</taxon>
        <taxon>Nannocystales</taxon>
        <taxon>Nannocystaceae</taxon>
        <taxon>Nannocystis</taxon>
    </lineage>
</organism>
<feature type="transmembrane region" description="Helical" evidence="1">
    <location>
        <begin position="387"/>
        <end position="406"/>
    </location>
</feature>
<dbReference type="InterPro" id="IPR002591">
    <property type="entry name" value="Phosphodiest/P_Trfase"/>
</dbReference>
<dbReference type="AlphaFoldDB" id="A0A9X3ESP6"/>
<accession>A0A9X3ESP6</accession>
<dbReference type="RefSeq" id="WP_267772268.1">
    <property type="nucleotide sequence ID" value="NZ_JAPNKE010000002.1"/>
</dbReference>